<comment type="similarity">
    <text evidence="10">Belongs to the MurCDEF family. MurF subfamily.</text>
</comment>
<dbReference type="EMBL" id="JALGCL010000002">
    <property type="protein sequence ID" value="MCJ0825687.1"/>
    <property type="molecule type" value="Genomic_DNA"/>
</dbReference>
<organism evidence="15 16">
    <name type="scientific">Cognatiluteimonas sedimenti</name>
    <dbReference type="NCBI Taxonomy" id="2927791"/>
    <lineage>
        <taxon>Bacteria</taxon>
        <taxon>Pseudomonadati</taxon>
        <taxon>Pseudomonadota</taxon>
        <taxon>Gammaproteobacteria</taxon>
        <taxon>Lysobacterales</taxon>
        <taxon>Lysobacteraceae</taxon>
        <taxon>Cognatiluteimonas</taxon>
    </lineage>
</organism>
<evidence type="ECO:0000313" key="15">
    <source>
        <dbReference type="EMBL" id="MCJ0825687.1"/>
    </source>
</evidence>
<evidence type="ECO:0000256" key="3">
    <source>
        <dbReference type="ARBA" id="ARBA00022618"/>
    </source>
</evidence>
<keyword evidence="3 10" id="KW-0132">Cell division</keyword>
<feature type="domain" description="Mur ligase central" evidence="14">
    <location>
        <begin position="109"/>
        <end position="300"/>
    </location>
</feature>
<accession>A0ABT0A3X5</accession>
<dbReference type="InterPro" id="IPR036565">
    <property type="entry name" value="Mur-like_cat_sf"/>
</dbReference>
<dbReference type="InterPro" id="IPR051046">
    <property type="entry name" value="MurCDEF_CellWall_CoF430Synth"/>
</dbReference>
<evidence type="ECO:0000256" key="4">
    <source>
        <dbReference type="ARBA" id="ARBA00022741"/>
    </source>
</evidence>
<sequence length="490" mass="50252">MKPLPLSRIAQWTGGRLHGADVLIDAVASDTRTLDASDGRAALYVALKGERFDGHDHVAAAQQAGARAALVAREVDSPLPQVVVADTERALGAFAAALQRTRATKVAAITGSNGKTSVKTLLLPILQRATVLGADGAYANPGNRNNEIGLPLAVLDAPEHAQFAIYEMGAGKPGDIAYLTAIARPHAALVNNIAPAHLERMGSLLGVADTKAAIYDALPPDGVAVINADDAFAPYFAERAHGRRLIRFGLEASADVGARDISVDAAGSRFVLTTPQGDIDIVLALAGRHNVRNALAAASLALGLGATLEAIRDGLAAARPVAGRLVNHRLASGALLIDDSYNANPGSMNAAVELLAADTAGHAGAEAWLVLGDMRELGADAQALHAEAGRRAKAAGVARLYALGPLSAAAVEAFGGGARHFDGHAALADALRRDLAAFMGAAPPARTTRGDAATVEATRQSLRVLVKGSRGSAMEQVVKALLEGEDTDAA</sequence>
<dbReference type="InterPro" id="IPR004101">
    <property type="entry name" value="Mur_ligase_C"/>
</dbReference>
<keyword evidence="9 10" id="KW-0961">Cell wall biogenesis/degradation</keyword>
<feature type="domain" description="Mur ligase N-terminal catalytic" evidence="12">
    <location>
        <begin position="41"/>
        <end position="75"/>
    </location>
</feature>
<dbReference type="SUPFAM" id="SSF53623">
    <property type="entry name" value="MurD-like peptide ligases, catalytic domain"/>
    <property type="match status" value="1"/>
</dbReference>
<evidence type="ECO:0000256" key="10">
    <source>
        <dbReference type="HAMAP-Rule" id="MF_02019"/>
    </source>
</evidence>
<keyword evidence="2 10" id="KW-0436">Ligase</keyword>
<evidence type="ECO:0000313" key="16">
    <source>
        <dbReference type="Proteomes" id="UP001165423"/>
    </source>
</evidence>
<dbReference type="InterPro" id="IPR005863">
    <property type="entry name" value="UDP-N-AcMur_synth"/>
</dbReference>
<keyword evidence="6 10" id="KW-0133">Cell shape</keyword>
<dbReference type="RefSeq" id="WP_243320453.1">
    <property type="nucleotide sequence ID" value="NZ_JALGCL010000002.1"/>
</dbReference>
<dbReference type="SUPFAM" id="SSF53244">
    <property type="entry name" value="MurD-like peptide ligases, peptide-binding domain"/>
    <property type="match status" value="1"/>
</dbReference>
<dbReference type="NCBIfam" id="TIGR01143">
    <property type="entry name" value="murF"/>
    <property type="match status" value="1"/>
</dbReference>
<name>A0ABT0A3X5_9GAMM</name>
<dbReference type="Gene3D" id="3.40.1190.10">
    <property type="entry name" value="Mur-like, catalytic domain"/>
    <property type="match status" value="1"/>
</dbReference>
<evidence type="ECO:0000256" key="7">
    <source>
        <dbReference type="ARBA" id="ARBA00022984"/>
    </source>
</evidence>
<dbReference type="HAMAP" id="MF_02019">
    <property type="entry name" value="MurF"/>
    <property type="match status" value="1"/>
</dbReference>
<protein>
    <recommendedName>
        <fullName evidence="10 11">UDP-N-acetylmuramoyl-tripeptide--D-alanyl-D-alanine ligase</fullName>
        <ecNumber evidence="10 11">6.3.2.10</ecNumber>
    </recommendedName>
    <alternativeName>
        <fullName evidence="10">D-alanyl-D-alanine-adding enzyme</fullName>
    </alternativeName>
</protein>
<dbReference type="InterPro" id="IPR035911">
    <property type="entry name" value="MurE/MurF_N"/>
</dbReference>
<feature type="binding site" evidence="10">
    <location>
        <begin position="111"/>
        <end position="117"/>
    </location>
    <ligand>
        <name>ATP</name>
        <dbReference type="ChEBI" id="CHEBI:30616"/>
    </ligand>
</feature>
<dbReference type="EC" id="6.3.2.10" evidence="10 11"/>
<dbReference type="Pfam" id="PF08245">
    <property type="entry name" value="Mur_ligase_M"/>
    <property type="match status" value="1"/>
</dbReference>
<reference evidence="15 16" key="1">
    <citation type="submission" date="2022-03" db="EMBL/GenBank/DDBJ databases">
        <title>Luteimonas soily sp. nov., a novel bacterium isolated from the soil.</title>
        <authorList>
            <person name="Zhang X."/>
        </authorList>
    </citation>
    <scope>NUCLEOTIDE SEQUENCE [LARGE SCALE GENOMIC DNA]</scope>
    <source>
        <strain evidence="15 16">50</strain>
    </source>
</reference>
<comment type="subcellular location">
    <subcellularLocation>
        <location evidence="10 11">Cytoplasm</location>
    </subcellularLocation>
</comment>
<comment type="caution">
    <text evidence="15">The sequence shown here is derived from an EMBL/GenBank/DDBJ whole genome shotgun (WGS) entry which is preliminary data.</text>
</comment>
<dbReference type="Pfam" id="PF01225">
    <property type="entry name" value="Mur_ligase"/>
    <property type="match status" value="1"/>
</dbReference>
<evidence type="ECO:0000256" key="1">
    <source>
        <dbReference type="ARBA" id="ARBA00022490"/>
    </source>
</evidence>
<gene>
    <name evidence="10" type="primary">murF</name>
    <name evidence="15" type="ORF">MQC88_06915</name>
</gene>
<keyword evidence="8 10" id="KW-0131">Cell cycle</keyword>
<evidence type="ECO:0000256" key="9">
    <source>
        <dbReference type="ARBA" id="ARBA00023316"/>
    </source>
</evidence>
<keyword evidence="4 10" id="KW-0547">Nucleotide-binding</keyword>
<dbReference type="PANTHER" id="PTHR43024:SF1">
    <property type="entry name" value="UDP-N-ACETYLMURAMOYL-TRIPEPTIDE--D-ALANYL-D-ALANINE LIGASE"/>
    <property type="match status" value="1"/>
</dbReference>
<evidence type="ECO:0000259" key="12">
    <source>
        <dbReference type="Pfam" id="PF01225"/>
    </source>
</evidence>
<evidence type="ECO:0000256" key="2">
    <source>
        <dbReference type="ARBA" id="ARBA00022598"/>
    </source>
</evidence>
<dbReference type="Pfam" id="PF02875">
    <property type="entry name" value="Mur_ligase_C"/>
    <property type="match status" value="1"/>
</dbReference>
<dbReference type="GO" id="GO:0016874">
    <property type="term" value="F:ligase activity"/>
    <property type="evidence" value="ECO:0007669"/>
    <property type="project" value="UniProtKB-KW"/>
</dbReference>
<dbReference type="Proteomes" id="UP001165423">
    <property type="component" value="Unassembled WGS sequence"/>
</dbReference>
<evidence type="ECO:0000256" key="8">
    <source>
        <dbReference type="ARBA" id="ARBA00023306"/>
    </source>
</evidence>
<evidence type="ECO:0000256" key="11">
    <source>
        <dbReference type="RuleBase" id="RU004136"/>
    </source>
</evidence>
<evidence type="ECO:0000256" key="5">
    <source>
        <dbReference type="ARBA" id="ARBA00022840"/>
    </source>
</evidence>
<keyword evidence="1 10" id="KW-0963">Cytoplasm</keyword>
<keyword evidence="16" id="KW-1185">Reference proteome</keyword>
<keyword evidence="7 10" id="KW-0573">Peptidoglycan synthesis</keyword>
<comment type="catalytic activity">
    <reaction evidence="10 11">
        <text>D-alanyl-D-alanine + UDP-N-acetyl-alpha-D-muramoyl-L-alanyl-gamma-D-glutamyl-meso-2,6-diaminopimelate + ATP = UDP-N-acetyl-alpha-D-muramoyl-L-alanyl-gamma-D-glutamyl-meso-2,6-diaminopimeloyl-D-alanyl-D-alanine + ADP + phosphate + H(+)</text>
        <dbReference type="Rhea" id="RHEA:28374"/>
        <dbReference type="ChEBI" id="CHEBI:15378"/>
        <dbReference type="ChEBI" id="CHEBI:30616"/>
        <dbReference type="ChEBI" id="CHEBI:43474"/>
        <dbReference type="ChEBI" id="CHEBI:57822"/>
        <dbReference type="ChEBI" id="CHEBI:61386"/>
        <dbReference type="ChEBI" id="CHEBI:83905"/>
        <dbReference type="ChEBI" id="CHEBI:456216"/>
        <dbReference type="EC" id="6.3.2.10"/>
    </reaction>
</comment>
<dbReference type="InterPro" id="IPR013221">
    <property type="entry name" value="Mur_ligase_cen"/>
</dbReference>
<dbReference type="Gene3D" id="3.40.1390.10">
    <property type="entry name" value="MurE/MurF, N-terminal domain"/>
    <property type="match status" value="1"/>
</dbReference>
<dbReference type="PANTHER" id="PTHR43024">
    <property type="entry name" value="UDP-N-ACETYLMURAMOYL-TRIPEPTIDE--D-ALANYL-D-ALANINE LIGASE"/>
    <property type="match status" value="1"/>
</dbReference>
<feature type="domain" description="Mur ligase C-terminal" evidence="13">
    <location>
        <begin position="327"/>
        <end position="432"/>
    </location>
</feature>
<comment type="function">
    <text evidence="10 11">Involved in cell wall formation. Catalyzes the final step in the synthesis of UDP-N-acetylmuramoyl-pentapeptide, the precursor of murein.</text>
</comment>
<dbReference type="SUPFAM" id="SSF63418">
    <property type="entry name" value="MurE/MurF N-terminal domain"/>
    <property type="match status" value="1"/>
</dbReference>
<keyword evidence="5 10" id="KW-0067">ATP-binding</keyword>
<evidence type="ECO:0000259" key="13">
    <source>
        <dbReference type="Pfam" id="PF02875"/>
    </source>
</evidence>
<dbReference type="Gene3D" id="3.90.190.20">
    <property type="entry name" value="Mur ligase, C-terminal domain"/>
    <property type="match status" value="1"/>
</dbReference>
<comment type="pathway">
    <text evidence="10 11">Cell wall biogenesis; peptidoglycan biosynthesis.</text>
</comment>
<dbReference type="InterPro" id="IPR036615">
    <property type="entry name" value="Mur_ligase_C_dom_sf"/>
</dbReference>
<dbReference type="InterPro" id="IPR000713">
    <property type="entry name" value="Mur_ligase_N"/>
</dbReference>
<evidence type="ECO:0000256" key="6">
    <source>
        <dbReference type="ARBA" id="ARBA00022960"/>
    </source>
</evidence>
<evidence type="ECO:0000259" key="14">
    <source>
        <dbReference type="Pfam" id="PF08245"/>
    </source>
</evidence>
<proteinExistence type="inferred from homology"/>